<dbReference type="SUPFAM" id="SSF47413">
    <property type="entry name" value="lambda repressor-like DNA-binding domains"/>
    <property type="match status" value="1"/>
</dbReference>
<dbReference type="Pfam" id="PF01381">
    <property type="entry name" value="HTH_3"/>
    <property type="match status" value="1"/>
</dbReference>
<reference evidence="2 3" key="1">
    <citation type="journal article" date="2011" name="Stand. Genomic Sci.">
        <title>Complete genome sequence of Thermomonospora curvata type strain (B9).</title>
        <authorList>
            <person name="Chertkov O."/>
            <person name="Sikorski J."/>
            <person name="Nolan M."/>
            <person name="Lapidus A."/>
            <person name="Lucas S."/>
            <person name="Del Rio T.G."/>
            <person name="Tice H."/>
            <person name="Cheng J.F."/>
            <person name="Goodwin L."/>
            <person name="Pitluck S."/>
            <person name="Liolios K."/>
            <person name="Ivanova N."/>
            <person name="Mavromatis K."/>
            <person name="Mikhailova N."/>
            <person name="Ovchinnikova G."/>
            <person name="Pati A."/>
            <person name="Chen A."/>
            <person name="Palaniappan K."/>
            <person name="Djao O.D."/>
            <person name="Land M."/>
            <person name="Hauser L."/>
            <person name="Chang Y.J."/>
            <person name="Jeffries C.D."/>
            <person name="Brettin T."/>
            <person name="Han C."/>
            <person name="Detter J.C."/>
            <person name="Rohde M."/>
            <person name="Goker M."/>
            <person name="Woyke T."/>
            <person name="Bristow J."/>
            <person name="Eisen J.A."/>
            <person name="Markowitz V."/>
            <person name="Hugenholtz P."/>
            <person name="Klenk H.P."/>
            <person name="Kyrpides N.C."/>
        </authorList>
    </citation>
    <scope>NUCLEOTIDE SEQUENCE [LARGE SCALE GENOMIC DNA]</scope>
    <source>
        <strain evidence="3">ATCC 19995 / DSM 43183 / JCM 3096 / KCTC 9072 / NBRC 15933 / NCIMB 10081 / Henssen B9</strain>
    </source>
</reference>
<evidence type="ECO:0000313" key="3">
    <source>
        <dbReference type="Proteomes" id="UP000001918"/>
    </source>
</evidence>
<dbReference type="STRING" id="471852.Tcur_1231"/>
<dbReference type="Proteomes" id="UP000001918">
    <property type="component" value="Chromosome"/>
</dbReference>
<dbReference type="Gene3D" id="1.10.260.40">
    <property type="entry name" value="lambda repressor-like DNA-binding domains"/>
    <property type="match status" value="1"/>
</dbReference>
<dbReference type="InterPro" id="IPR001387">
    <property type="entry name" value="Cro/C1-type_HTH"/>
</dbReference>
<evidence type="ECO:0000313" key="2">
    <source>
        <dbReference type="EMBL" id="ACY96814.1"/>
    </source>
</evidence>
<name>D1A9B8_THECD</name>
<dbReference type="InterPro" id="IPR043917">
    <property type="entry name" value="DUF5753"/>
</dbReference>
<dbReference type="AlphaFoldDB" id="D1A9B8"/>
<dbReference type="CDD" id="cd00093">
    <property type="entry name" value="HTH_XRE"/>
    <property type="match status" value="1"/>
</dbReference>
<proteinExistence type="predicted"/>
<dbReference type="HOGENOM" id="CLU_055817_0_2_11"/>
<dbReference type="SMART" id="SM00530">
    <property type="entry name" value="HTH_XRE"/>
    <property type="match status" value="1"/>
</dbReference>
<gene>
    <name evidence="2" type="ordered locus">Tcur_1231</name>
</gene>
<dbReference type="InterPro" id="IPR010982">
    <property type="entry name" value="Lambda_DNA-bd_dom_sf"/>
</dbReference>
<sequence length="268" mass="30260">MATLSPRMFLAQEIMRLRQAKGMNREQLAKMVFVSESLVRSWERGRRIPQPDHLEALEKIFDTKGVLLQIRKELINAATPMEWMAAWRAVESRATSLLSFETTVIPGLLQTKEYATSVFQAARHLGEIDEMLKARLERQKILTREDDPPTLVALLAEAALLNNVGGPKIMHDQLMHIAKMAERDHIVVQVIPFSSSVCAGFLAPFVIASFDAGEAAYVDNQLNGDVITETENVAILRRMFEQFRAEALSGSESVKLIQRLAEERWTEN</sequence>
<dbReference type="EMBL" id="CP001738">
    <property type="protein sequence ID" value="ACY96814.1"/>
    <property type="molecule type" value="Genomic_DNA"/>
</dbReference>
<dbReference type="Pfam" id="PF19054">
    <property type="entry name" value="DUF5753"/>
    <property type="match status" value="1"/>
</dbReference>
<dbReference type="GO" id="GO:0003677">
    <property type="term" value="F:DNA binding"/>
    <property type="evidence" value="ECO:0007669"/>
    <property type="project" value="InterPro"/>
</dbReference>
<organism evidence="2 3">
    <name type="scientific">Thermomonospora curvata (strain ATCC 19995 / DSM 43183 / JCM 3096 / KCTC 9072 / NBRC 15933 / NCIMB 10081 / Henssen B9)</name>
    <dbReference type="NCBI Taxonomy" id="471852"/>
    <lineage>
        <taxon>Bacteria</taxon>
        <taxon>Bacillati</taxon>
        <taxon>Actinomycetota</taxon>
        <taxon>Actinomycetes</taxon>
        <taxon>Streptosporangiales</taxon>
        <taxon>Thermomonosporaceae</taxon>
        <taxon>Thermomonospora</taxon>
    </lineage>
</organism>
<evidence type="ECO:0000259" key="1">
    <source>
        <dbReference type="PROSITE" id="PS50943"/>
    </source>
</evidence>
<dbReference type="eggNOG" id="COG1813">
    <property type="taxonomic scope" value="Bacteria"/>
</dbReference>
<accession>D1A9B8</accession>
<keyword evidence="3" id="KW-1185">Reference proteome</keyword>
<protein>
    <submittedName>
        <fullName evidence="2">Transcriptional regulator, XRE family</fullName>
    </submittedName>
</protein>
<feature type="domain" description="HTH cro/C1-type" evidence="1">
    <location>
        <begin position="14"/>
        <end position="68"/>
    </location>
</feature>
<dbReference type="OrthoDB" id="3466567at2"/>
<dbReference type="KEGG" id="tcu:Tcur_1231"/>
<dbReference type="PROSITE" id="PS50943">
    <property type="entry name" value="HTH_CROC1"/>
    <property type="match status" value="1"/>
</dbReference>